<proteinExistence type="predicted"/>
<evidence type="ECO:0000313" key="2">
    <source>
        <dbReference type="Proteomes" id="UP000023152"/>
    </source>
</evidence>
<dbReference type="AlphaFoldDB" id="X6NBC0"/>
<organism evidence="1 2">
    <name type="scientific">Reticulomyxa filosa</name>
    <dbReference type="NCBI Taxonomy" id="46433"/>
    <lineage>
        <taxon>Eukaryota</taxon>
        <taxon>Sar</taxon>
        <taxon>Rhizaria</taxon>
        <taxon>Retaria</taxon>
        <taxon>Foraminifera</taxon>
        <taxon>Monothalamids</taxon>
        <taxon>Reticulomyxidae</taxon>
        <taxon>Reticulomyxa</taxon>
    </lineage>
</organism>
<name>X6NBC0_RETFI</name>
<accession>X6NBC0</accession>
<dbReference type="SUPFAM" id="SSF50978">
    <property type="entry name" value="WD40 repeat-like"/>
    <property type="match status" value="1"/>
</dbReference>
<evidence type="ECO:0000313" key="1">
    <source>
        <dbReference type="EMBL" id="ETO23064.1"/>
    </source>
</evidence>
<dbReference type="Gene3D" id="2.130.10.10">
    <property type="entry name" value="YVTN repeat-like/Quinoprotein amine dehydrogenase"/>
    <property type="match status" value="1"/>
</dbReference>
<dbReference type="EMBL" id="ASPP01010254">
    <property type="protein sequence ID" value="ETO23064.1"/>
    <property type="molecule type" value="Genomic_DNA"/>
</dbReference>
<sequence length="140" mass="16038">IGVIGGNGYTICSDQLIKPFEYWILKQLNNSIVRLWDIRSGQEIQVFNGHTDQVWSVEYSPFVIKNSSINSSVISSRSLDNKIRFGDIQSNKNELYVIKGKNQDSEILYLKFLQLKENKKRKSNDDISCGINLIIVRVVV</sequence>
<gene>
    <name evidence="1" type="ORF">RFI_14120</name>
</gene>
<dbReference type="InterPro" id="IPR015943">
    <property type="entry name" value="WD40/YVTN_repeat-like_dom_sf"/>
</dbReference>
<feature type="non-terminal residue" evidence="1">
    <location>
        <position position="1"/>
    </location>
</feature>
<dbReference type="Proteomes" id="UP000023152">
    <property type="component" value="Unassembled WGS sequence"/>
</dbReference>
<dbReference type="InterPro" id="IPR036322">
    <property type="entry name" value="WD40_repeat_dom_sf"/>
</dbReference>
<comment type="caution">
    <text evidence="1">The sequence shown here is derived from an EMBL/GenBank/DDBJ whole genome shotgun (WGS) entry which is preliminary data.</text>
</comment>
<keyword evidence="2" id="KW-1185">Reference proteome</keyword>
<reference evidence="1 2" key="1">
    <citation type="journal article" date="2013" name="Curr. Biol.">
        <title>The Genome of the Foraminiferan Reticulomyxa filosa.</title>
        <authorList>
            <person name="Glockner G."/>
            <person name="Hulsmann N."/>
            <person name="Schleicher M."/>
            <person name="Noegel A.A."/>
            <person name="Eichinger L."/>
            <person name="Gallinger C."/>
            <person name="Pawlowski J."/>
            <person name="Sierra R."/>
            <person name="Euteneuer U."/>
            <person name="Pillet L."/>
            <person name="Moustafa A."/>
            <person name="Platzer M."/>
            <person name="Groth M."/>
            <person name="Szafranski K."/>
            <person name="Schliwa M."/>
        </authorList>
    </citation>
    <scope>NUCLEOTIDE SEQUENCE [LARGE SCALE GENOMIC DNA]</scope>
</reference>
<protein>
    <submittedName>
        <fullName evidence="1">Uncharacterized protein</fullName>
    </submittedName>
</protein>